<reference evidence="4" key="1">
    <citation type="submission" date="2014-05" db="EMBL/GenBank/DDBJ databases">
        <title>The transcriptome of the halophilic microalga Tetraselmis sp. GSL018 isolated from the Great Salt Lake, Utah.</title>
        <authorList>
            <person name="Jinkerson R.E."/>
            <person name="D'Adamo S."/>
            <person name="Posewitz M.C."/>
        </authorList>
    </citation>
    <scope>NUCLEOTIDE SEQUENCE</scope>
    <source>
        <strain evidence="4">GSL018</strain>
    </source>
</reference>
<evidence type="ECO:0000256" key="1">
    <source>
        <dbReference type="PROSITE-ProRule" id="PRU00290"/>
    </source>
</evidence>
<keyword evidence="1" id="KW-0175">Coiled coil</keyword>
<dbReference type="Gene3D" id="1.20.5.110">
    <property type="match status" value="1"/>
</dbReference>
<accession>A0A061RBX5</accession>
<organism evidence="4">
    <name type="scientific">Tetraselmis sp. GSL018</name>
    <dbReference type="NCBI Taxonomy" id="582737"/>
    <lineage>
        <taxon>Eukaryota</taxon>
        <taxon>Viridiplantae</taxon>
        <taxon>Chlorophyta</taxon>
        <taxon>core chlorophytes</taxon>
        <taxon>Chlorodendrophyceae</taxon>
        <taxon>Chlorodendrales</taxon>
        <taxon>Chlorodendraceae</taxon>
        <taxon>Tetraselmis</taxon>
    </lineage>
</organism>
<feature type="non-terminal residue" evidence="4">
    <location>
        <position position="80"/>
    </location>
</feature>
<dbReference type="EMBL" id="GBEZ01018321">
    <property type="protein sequence ID" value="JAC68105.1"/>
    <property type="molecule type" value="Transcribed_RNA"/>
</dbReference>
<evidence type="ECO:0000259" key="3">
    <source>
        <dbReference type="PROSITE" id="PS50892"/>
    </source>
</evidence>
<evidence type="ECO:0000256" key="2">
    <source>
        <dbReference type="SAM" id="MobiDB-lite"/>
    </source>
</evidence>
<proteinExistence type="predicted"/>
<feature type="domain" description="V-SNARE coiled-coil homology" evidence="3">
    <location>
        <begin position="1"/>
        <end position="47"/>
    </location>
</feature>
<dbReference type="Pfam" id="PF00957">
    <property type="entry name" value="Synaptobrevin"/>
    <property type="match status" value="1"/>
</dbReference>
<dbReference type="InterPro" id="IPR042855">
    <property type="entry name" value="V_SNARE_CC"/>
</dbReference>
<feature type="region of interest" description="Disordered" evidence="2">
    <location>
        <begin position="60"/>
        <end position="80"/>
    </location>
</feature>
<dbReference type="SUPFAM" id="SSF58038">
    <property type="entry name" value="SNARE fusion complex"/>
    <property type="match status" value="1"/>
</dbReference>
<dbReference type="PROSITE" id="PS50892">
    <property type="entry name" value="V_SNARE"/>
    <property type="match status" value="1"/>
</dbReference>
<sequence>TMTENLYRLMDRGEKIDALSSKTESLQTQVRAWARAAFGLVRCTRQRSIGALCCPLGTRPTWNPSGDADTRAQRQPFGSA</sequence>
<protein>
    <recommendedName>
        <fullName evidence="3">V-SNARE coiled-coil homology domain-containing protein</fullName>
    </recommendedName>
</protein>
<dbReference type="AlphaFoldDB" id="A0A061RBX5"/>
<gene>
    <name evidence="4" type="ORF">TSPGSL018_9527</name>
</gene>
<feature type="non-terminal residue" evidence="4">
    <location>
        <position position="1"/>
    </location>
</feature>
<evidence type="ECO:0000313" key="4">
    <source>
        <dbReference type="EMBL" id="JAC68105.1"/>
    </source>
</evidence>
<name>A0A061RBX5_9CHLO</name>